<evidence type="ECO:0000313" key="3">
    <source>
        <dbReference type="Proteomes" id="UP001139336"/>
    </source>
</evidence>
<dbReference type="Proteomes" id="UP001139336">
    <property type="component" value="Unassembled WGS sequence"/>
</dbReference>
<dbReference type="AlphaFoldDB" id="A0A9X1U0M0"/>
<accession>A0A9X1U0M0</accession>
<protein>
    <submittedName>
        <fullName evidence="2">Uncharacterized protein</fullName>
    </submittedName>
</protein>
<gene>
    <name evidence="2" type="ORF">L1O03_05500</name>
</gene>
<keyword evidence="3" id="KW-1185">Reference proteome</keyword>
<proteinExistence type="predicted"/>
<evidence type="ECO:0000313" key="2">
    <source>
        <dbReference type="EMBL" id="MCF4006633.1"/>
    </source>
</evidence>
<name>A0A9X1U0M0_9CORY</name>
<feature type="transmembrane region" description="Helical" evidence="1">
    <location>
        <begin position="18"/>
        <end position="39"/>
    </location>
</feature>
<feature type="transmembrane region" description="Helical" evidence="1">
    <location>
        <begin position="45"/>
        <end position="64"/>
    </location>
</feature>
<organism evidence="2 3">
    <name type="scientific">Corynebacterium uropygiale</name>
    <dbReference type="NCBI Taxonomy" id="1775911"/>
    <lineage>
        <taxon>Bacteria</taxon>
        <taxon>Bacillati</taxon>
        <taxon>Actinomycetota</taxon>
        <taxon>Actinomycetes</taxon>
        <taxon>Mycobacteriales</taxon>
        <taxon>Corynebacteriaceae</taxon>
        <taxon>Corynebacterium</taxon>
    </lineage>
</organism>
<evidence type="ECO:0000256" key="1">
    <source>
        <dbReference type="SAM" id="Phobius"/>
    </source>
</evidence>
<sequence>MVNTASAPPSGMRRAAGALLLAGIALLFFVFFDVLRFGLFAPYAITWRMIVLVLAAALLGAFAMVRDDQAGTVPQVVALSLSLVLIIASRFLGDAVLAEVSQVVVAGVGILAVLAAWIVRAL</sequence>
<dbReference type="EMBL" id="JAKGSI010000002">
    <property type="protein sequence ID" value="MCF4006633.1"/>
    <property type="molecule type" value="Genomic_DNA"/>
</dbReference>
<dbReference type="RefSeq" id="WP_236118418.1">
    <property type="nucleotide sequence ID" value="NZ_JAKGSI010000002.1"/>
</dbReference>
<comment type="caution">
    <text evidence="2">The sequence shown here is derived from an EMBL/GenBank/DDBJ whole genome shotgun (WGS) entry which is preliminary data.</text>
</comment>
<keyword evidence="1" id="KW-1133">Transmembrane helix</keyword>
<keyword evidence="1" id="KW-0812">Transmembrane</keyword>
<feature type="transmembrane region" description="Helical" evidence="1">
    <location>
        <begin position="99"/>
        <end position="119"/>
    </location>
</feature>
<feature type="transmembrane region" description="Helical" evidence="1">
    <location>
        <begin position="76"/>
        <end position="93"/>
    </location>
</feature>
<keyword evidence="1" id="KW-0472">Membrane</keyword>
<reference evidence="2" key="1">
    <citation type="submission" date="2022-01" db="EMBL/GenBank/DDBJ databases">
        <title>Corynebacterium sp. nov isolated from isolated from the feces of the greater white-fronted geese (Anser albifrons) at Poyang Lake, PR China.</title>
        <authorList>
            <person name="Liu Q."/>
        </authorList>
    </citation>
    <scope>NUCLEOTIDE SEQUENCE</scope>
    <source>
        <strain evidence="2">JCM 32435</strain>
    </source>
</reference>